<organism evidence="1 2">
    <name type="scientific">Pseudoduganella namucuonensis</name>
    <dbReference type="NCBI Taxonomy" id="1035707"/>
    <lineage>
        <taxon>Bacteria</taxon>
        <taxon>Pseudomonadati</taxon>
        <taxon>Pseudomonadota</taxon>
        <taxon>Betaproteobacteria</taxon>
        <taxon>Burkholderiales</taxon>
        <taxon>Oxalobacteraceae</taxon>
        <taxon>Telluria group</taxon>
        <taxon>Pseudoduganella</taxon>
    </lineage>
</organism>
<evidence type="ECO:0000313" key="1">
    <source>
        <dbReference type="EMBL" id="SFV10597.1"/>
    </source>
</evidence>
<dbReference type="Proteomes" id="UP000199391">
    <property type="component" value="Unassembled WGS sequence"/>
</dbReference>
<sequence length="39" mass="4191">MSRICPITVGSLLVGLAGLSTWLLCSADVLHQASFFFVH</sequence>
<dbReference type="AlphaFoldDB" id="A0A1I7LLN0"/>
<evidence type="ECO:0000313" key="2">
    <source>
        <dbReference type="Proteomes" id="UP000199391"/>
    </source>
</evidence>
<proteinExistence type="predicted"/>
<protein>
    <submittedName>
        <fullName evidence="1">Uncharacterized protein</fullName>
    </submittedName>
</protein>
<gene>
    <name evidence="1" type="ORF">SAMN05216552_10329</name>
</gene>
<dbReference type="EMBL" id="FPBO01000032">
    <property type="protein sequence ID" value="SFV10597.1"/>
    <property type="molecule type" value="Genomic_DNA"/>
</dbReference>
<keyword evidence="2" id="KW-1185">Reference proteome</keyword>
<accession>A0A1I7LLN0</accession>
<reference evidence="2" key="1">
    <citation type="submission" date="2016-10" db="EMBL/GenBank/DDBJ databases">
        <authorList>
            <person name="Varghese N."/>
            <person name="Submissions S."/>
        </authorList>
    </citation>
    <scope>NUCLEOTIDE SEQUENCE [LARGE SCALE GENOMIC DNA]</scope>
    <source>
        <strain evidence="2">CGMCC 1.11014</strain>
    </source>
</reference>
<name>A0A1I7LLN0_9BURK</name>